<evidence type="ECO:0000313" key="14">
    <source>
        <dbReference type="Proteomes" id="UP000270190"/>
    </source>
</evidence>
<dbReference type="PANTHER" id="PTHR34182:SF1">
    <property type="entry name" value="PROTEIN-EXPORT MEMBRANE PROTEIN SECG"/>
    <property type="match status" value="1"/>
</dbReference>
<dbReference type="EMBL" id="CP023483">
    <property type="protein sequence ID" value="ATF26319.1"/>
    <property type="molecule type" value="Genomic_DNA"/>
</dbReference>
<accession>A0A1D2JW73</accession>
<keyword evidence="13" id="KW-1185">Reference proteome</keyword>
<keyword evidence="3 10" id="KW-0813">Transport</keyword>
<dbReference type="KEGG" id="bths:CNY62_07975"/>
<protein>
    <recommendedName>
        <fullName evidence="10">Protein-export membrane protein SecG</fullName>
    </recommendedName>
</protein>
<dbReference type="Pfam" id="PF03840">
    <property type="entry name" value="SecG"/>
    <property type="match status" value="1"/>
</dbReference>
<organism evidence="11 13">
    <name type="scientific">Brochothrix thermosphacta</name>
    <name type="common">Microbacterium thermosphactum</name>
    <dbReference type="NCBI Taxonomy" id="2756"/>
    <lineage>
        <taxon>Bacteria</taxon>
        <taxon>Bacillati</taxon>
        <taxon>Bacillota</taxon>
        <taxon>Bacilli</taxon>
        <taxon>Bacillales</taxon>
        <taxon>Listeriaceae</taxon>
        <taxon>Brochothrix</taxon>
    </lineage>
</organism>
<evidence type="ECO:0000313" key="11">
    <source>
        <dbReference type="EMBL" id="ATF26319.1"/>
    </source>
</evidence>
<proteinExistence type="inferred from homology"/>
<evidence type="ECO:0000256" key="4">
    <source>
        <dbReference type="ARBA" id="ARBA00022475"/>
    </source>
</evidence>
<reference evidence="11 13" key="1">
    <citation type="submission" date="2017-09" db="EMBL/GenBank/DDBJ databases">
        <title>Complete Genome Sequences of Two Strains of the Meat Spoilage Bacterium Brochothrix thermosphacta Isolated from Ground Chicken.</title>
        <authorList>
            <person name="Paoli G.C."/>
            <person name="Wijey C."/>
            <person name="Chen C.-Y."/>
            <person name="Nguyen L."/>
            <person name="Yan X."/>
            <person name="Irwin P.L."/>
        </authorList>
    </citation>
    <scope>NUCLEOTIDE SEQUENCE [LARGE SCALE GENOMIC DNA]</scope>
    <source>
        <strain evidence="11 13">BI</strain>
    </source>
</reference>
<keyword evidence="5 10" id="KW-0812">Transmembrane</keyword>
<reference evidence="14" key="3">
    <citation type="submission" date="2018-04" db="EMBL/GenBank/DDBJ databases">
        <authorList>
            <person name="Illikoud N."/>
        </authorList>
    </citation>
    <scope>NUCLEOTIDE SEQUENCE [LARGE SCALE GENOMIC DNA]</scope>
</reference>
<keyword evidence="4 10" id="KW-1003">Cell membrane</keyword>
<keyword evidence="7 10" id="KW-1133">Transmembrane helix</keyword>
<evidence type="ECO:0000313" key="13">
    <source>
        <dbReference type="Proteomes" id="UP000243591"/>
    </source>
</evidence>
<comment type="caution">
    <text evidence="10">Lacks conserved residue(s) required for the propagation of feature annotation.</text>
</comment>
<evidence type="ECO:0000256" key="7">
    <source>
        <dbReference type="ARBA" id="ARBA00022989"/>
    </source>
</evidence>
<comment type="subcellular location">
    <subcellularLocation>
        <location evidence="1 10">Cell membrane</location>
        <topology evidence="1 10">Multi-pass membrane protein</topology>
    </subcellularLocation>
</comment>
<dbReference type="RefSeq" id="WP_029091672.1">
    <property type="nucleotide sequence ID" value="NZ_CBCPHX010000002.1"/>
</dbReference>
<evidence type="ECO:0000256" key="6">
    <source>
        <dbReference type="ARBA" id="ARBA00022927"/>
    </source>
</evidence>
<dbReference type="GO" id="GO:0005886">
    <property type="term" value="C:plasma membrane"/>
    <property type="evidence" value="ECO:0007669"/>
    <property type="project" value="UniProtKB-SubCell"/>
</dbReference>
<evidence type="ECO:0000256" key="9">
    <source>
        <dbReference type="ARBA" id="ARBA00023136"/>
    </source>
</evidence>
<reference evidence="12" key="2">
    <citation type="submission" date="2018-04" db="EMBL/GenBank/DDBJ databases">
        <authorList>
            <person name="Go L.Y."/>
            <person name="Mitchell J.A."/>
        </authorList>
    </citation>
    <scope>NUCLEOTIDE SEQUENCE</scope>
    <source>
        <strain evidence="12">BSAS1 3</strain>
    </source>
</reference>
<feature type="transmembrane region" description="Helical" evidence="10">
    <location>
        <begin position="53"/>
        <end position="76"/>
    </location>
</feature>
<sequence length="77" mass="8216">MHTVLLVLLIITCVLLVTAVVLQPSKDAGLSGALTGGAEQLFGKKKVRGVELVLHRATVVLSVLFFALVILLSFFVK</sequence>
<dbReference type="NCBIfam" id="TIGR00810">
    <property type="entry name" value="secG"/>
    <property type="match status" value="1"/>
</dbReference>
<dbReference type="GO" id="GO:0043952">
    <property type="term" value="P:protein transport by the Sec complex"/>
    <property type="evidence" value="ECO:0007669"/>
    <property type="project" value="TreeGrafter"/>
</dbReference>
<evidence type="ECO:0000256" key="2">
    <source>
        <dbReference type="ARBA" id="ARBA00008445"/>
    </source>
</evidence>
<evidence type="ECO:0000313" key="12">
    <source>
        <dbReference type="EMBL" id="SPP25510.1"/>
    </source>
</evidence>
<evidence type="ECO:0000256" key="1">
    <source>
        <dbReference type="ARBA" id="ARBA00004651"/>
    </source>
</evidence>
<dbReference type="Proteomes" id="UP000270190">
    <property type="component" value="Unassembled WGS sequence"/>
</dbReference>
<keyword evidence="8 10" id="KW-0811">Translocation</keyword>
<comment type="similarity">
    <text evidence="2 10">Belongs to the SecG family.</text>
</comment>
<comment type="function">
    <text evidence="10">Involved in protein export. Participates in an early event of protein translocation.</text>
</comment>
<dbReference type="InterPro" id="IPR004692">
    <property type="entry name" value="SecG"/>
</dbReference>
<dbReference type="PRINTS" id="PR01651">
    <property type="entry name" value="SECGEXPORT"/>
</dbReference>
<dbReference type="GO" id="GO:0015450">
    <property type="term" value="F:protein-transporting ATPase activity"/>
    <property type="evidence" value="ECO:0007669"/>
    <property type="project" value="UniProtKB-UniRule"/>
</dbReference>
<gene>
    <name evidence="12" type="primary">secG</name>
    <name evidence="12" type="ORF">BTBSAS_10026</name>
    <name evidence="11" type="ORF">CNY62_07975</name>
</gene>
<dbReference type="GO" id="GO:0009306">
    <property type="term" value="P:protein secretion"/>
    <property type="evidence" value="ECO:0007669"/>
    <property type="project" value="UniProtKB-UniRule"/>
</dbReference>
<dbReference type="Proteomes" id="UP000243591">
    <property type="component" value="Chromosome"/>
</dbReference>
<keyword evidence="6 10" id="KW-0653">Protein transport</keyword>
<dbReference type="GeneID" id="66536982"/>
<evidence type="ECO:0000256" key="10">
    <source>
        <dbReference type="RuleBase" id="RU365087"/>
    </source>
</evidence>
<dbReference type="GO" id="GO:0065002">
    <property type="term" value="P:intracellular protein transmembrane transport"/>
    <property type="evidence" value="ECO:0007669"/>
    <property type="project" value="TreeGrafter"/>
</dbReference>
<dbReference type="EMBL" id="OUNC01000001">
    <property type="protein sequence ID" value="SPP25510.1"/>
    <property type="molecule type" value="Genomic_DNA"/>
</dbReference>
<evidence type="ECO:0000256" key="5">
    <source>
        <dbReference type="ARBA" id="ARBA00022692"/>
    </source>
</evidence>
<dbReference type="PANTHER" id="PTHR34182">
    <property type="entry name" value="PROTEIN-EXPORT MEMBRANE PROTEIN SECG"/>
    <property type="match status" value="1"/>
</dbReference>
<dbReference type="OrthoDB" id="1651166at2"/>
<dbReference type="AlphaFoldDB" id="A0A1D2JW73"/>
<evidence type="ECO:0000256" key="8">
    <source>
        <dbReference type="ARBA" id="ARBA00023010"/>
    </source>
</evidence>
<dbReference type="STRING" id="2756.BFR44_09330"/>
<keyword evidence="9 10" id="KW-0472">Membrane</keyword>
<name>A0A1D2JW73_BROTH</name>
<evidence type="ECO:0000256" key="3">
    <source>
        <dbReference type="ARBA" id="ARBA00022448"/>
    </source>
</evidence>